<gene>
    <name evidence="2" type="ORF">GSF22_28505</name>
</gene>
<dbReference type="PANTHER" id="PTHR35908:SF1">
    <property type="entry name" value="CONSERVED PROTEIN"/>
    <property type="match status" value="1"/>
</dbReference>
<reference evidence="2 3" key="1">
    <citation type="submission" date="2019-12" db="EMBL/GenBank/DDBJ databases">
        <title>Whole genome sequencing of endophytic Actinobacterium Micromonospora sp. MPMI6T.</title>
        <authorList>
            <person name="Evv R."/>
            <person name="Podile A.R."/>
        </authorList>
    </citation>
    <scope>NUCLEOTIDE SEQUENCE [LARGE SCALE GENOMIC DNA]</scope>
    <source>
        <strain evidence="2 3">MPMI6</strain>
    </source>
</reference>
<dbReference type="SUPFAM" id="SSF54593">
    <property type="entry name" value="Glyoxalase/Bleomycin resistance protein/Dihydroxybiphenyl dioxygenase"/>
    <property type="match status" value="1"/>
</dbReference>
<sequence>MKNRLHLDLEPVDCTRDEEVARIVGLGARQVDDQRRPDGTGWVVLADPAGNEFCVLRSTAERAG</sequence>
<evidence type="ECO:0000313" key="2">
    <source>
        <dbReference type="EMBL" id="MBO4209902.1"/>
    </source>
</evidence>
<dbReference type="Pfam" id="PF18029">
    <property type="entry name" value="Glyoxalase_6"/>
    <property type="match status" value="1"/>
</dbReference>
<accession>A0ABS3VZD9</accession>
<proteinExistence type="predicted"/>
<evidence type="ECO:0000259" key="1">
    <source>
        <dbReference type="Pfam" id="PF18029"/>
    </source>
</evidence>
<evidence type="ECO:0000313" key="3">
    <source>
        <dbReference type="Proteomes" id="UP000823521"/>
    </source>
</evidence>
<dbReference type="Proteomes" id="UP000823521">
    <property type="component" value="Unassembled WGS sequence"/>
</dbReference>
<dbReference type="Gene3D" id="3.10.180.10">
    <property type="entry name" value="2,3-Dihydroxybiphenyl 1,2-Dioxygenase, domain 1"/>
    <property type="match status" value="1"/>
</dbReference>
<protein>
    <submittedName>
        <fullName evidence="2">VOC family protein</fullName>
    </submittedName>
</protein>
<dbReference type="InterPro" id="IPR029068">
    <property type="entry name" value="Glyas_Bleomycin-R_OHBP_Dase"/>
</dbReference>
<dbReference type="InterPro" id="IPR041581">
    <property type="entry name" value="Glyoxalase_6"/>
</dbReference>
<feature type="domain" description="Glyoxalase-like" evidence="1">
    <location>
        <begin position="2"/>
        <end position="56"/>
    </location>
</feature>
<keyword evidence="3" id="KW-1185">Reference proteome</keyword>
<comment type="caution">
    <text evidence="2">The sequence shown here is derived from an EMBL/GenBank/DDBJ whole genome shotgun (WGS) entry which is preliminary data.</text>
</comment>
<name>A0ABS3VZD9_MICEH</name>
<organism evidence="2 3">
    <name type="scientific">Micromonospora echinofusca</name>
    <dbReference type="NCBI Taxonomy" id="47858"/>
    <lineage>
        <taxon>Bacteria</taxon>
        <taxon>Bacillati</taxon>
        <taxon>Actinomycetota</taxon>
        <taxon>Actinomycetes</taxon>
        <taxon>Micromonosporales</taxon>
        <taxon>Micromonosporaceae</taxon>
        <taxon>Micromonospora</taxon>
    </lineage>
</organism>
<dbReference type="PANTHER" id="PTHR35908">
    <property type="entry name" value="HYPOTHETICAL FUSION PROTEIN"/>
    <property type="match status" value="1"/>
</dbReference>
<dbReference type="EMBL" id="WVUH01000370">
    <property type="protein sequence ID" value="MBO4209902.1"/>
    <property type="molecule type" value="Genomic_DNA"/>
</dbReference>